<name>A0ABM0MIZ9_SACKO</name>
<reference evidence="7" key="1">
    <citation type="submission" date="2025-08" db="UniProtKB">
        <authorList>
            <consortium name="RefSeq"/>
        </authorList>
    </citation>
    <scope>IDENTIFICATION</scope>
    <source>
        <tissue evidence="7">Testes</tissue>
    </source>
</reference>
<gene>
    <name evidence="7" type="primary">LOC102809384</name>
</gene>
<evidence type="ECO:0000256" key="2">
    <source>
        <dbReference type="ARBA" id="ARBA00016400"/>
    </source>
</evidence>
<dbReference type="GeneID" id="102809384"/>
<proteinExistence type="inferred from homology"/>
<keyword evidence="6" id="KW-1185">Reference proteome</keyword>
<sequence>MASDDDDEYEQLAYNQRLKAAVHYTVGQICEQFGEKNDVTFSRQLIATISETTYRQSGVLATDLGTFCKTCQKNNHQCR</sequence>
<dbReference type="PANTHER" id="PTHR22980">
    <property type="entry name" value="CORTISTATIN"/>
    <property type="match status" value="1"/>
</dbReference>
<dbReference type="Gene3D" id="1.10.20.10">
    <property type="entry name" value="Histone, subunit A"/>
    <property type="match status" value="1"/>
</dbReference>
<dbReference type="Pfam" id="PF15630">
    <property type="entry name" value="CENP-S"/>
    <property type="match status" value="1"/>
</dbReference>
<organism evidence="6 7">
    <name type="scientific">Saccoglossus kowalevskii</name>
    <name type="common">Acorn worm</name>
    <dbReference type="NCBI Taxonomy" id="10224"/>
    <lineage>
        <taxon>Eukaryota</taxon>
        <taxon>Metazoa</taxon>
        <taxon>Hemichordata</taxon>
        <taxon>Enteropneusta</taxon>
        <taxon>Harrimaniidae</taxon>
        <taxon>Saccoglossus</taxon>
    </lineage>
</organism>
<comment type="similarity">
    <text evidence="1">Belongs to the TAF9 family. CENP-S/MHF1 subfamily.</text>
</comment>
<keyword evidence="4" id="KW-0238">DNA-binding</keyword>
<evidence type="ECO:0000256" key="4">
    <source>
        <dbReference type="ARBA" id="ARBA00023125"/>
    </source>
</evidence>
<evidence type="ECO:0000313" key="7">
    <source>
        <dbReference type="RefSeq" id="XP_006819990.1"/>
    </source>
</evidence>
<dbReference type="CDD" id="cd22919">
    <property type="entry name" value="HFD_CENP-S"/>
    <property type="match status" value="1"/>
</dbReference>
<evidence type="ECO:0000256" key="3">
    <source>
        <dbReference type="ARBA" id="ARBA00022763"/>
    </source>
</evidence>
<evidence type="ECO:0000313" key="6">
    <source>
        <dbReference type="Proteomes" id="UP000694865"/>
    </source>
</evidence>
<dbReference type="PANTHER" id="PTHR22980:SF0">
    <property type="entry name" value="CENTROMERE PROTEIN S"/>
    <property type="match status" value="1"/>
</dbReference>
<dbReference type="RefSeq" id="XP_006819990.1">
    <property type="nucleotide sequence ID" value="XM_006819927.1"/>
</dbReference>
<dbReference type="Proteomes" id="UP000694865">
    <property type="component" value="Unplaced"/>
</dbReference>
<accession>A0ABM0MIZ9</accession>
<evidence type="ECO:0000256" key="1">
    <source>
        <dbReference type="ARBA" id="ARBA00006612"/>
    </source>
</evidence>
<keyword evidence="5" id="KW-0234">DNA repair</keyword>
<protein>
    <recommendedName>
        <fullName evidence="2">Centromere protein S</fullName>
    </recommendedName>
</protein>
<dbReference type="InterPro" id="IPR009072">
    <property type="entry name" value="Histone-fold"/>
</dbReference>
<keyword evidence="3" id="KW-0227">DNA damage</keyword>
<dbReference type="InterPro" id="IPR029003">
    <property type="entry name" value="CENP-S/Mhf1"/>
</dbReference>
<evidence type="ECO:0000256" key="5">
    <source>
        <dbReference type="ARBA" id="ARBA00023204"/>
    </source>
</evidence>